<dbReference type="PROSITE" id="PS51257">
    <property type="entry name" value="PROKAR_LIPOPROTEIN"/>
    <property type="match status" value="1"/>
</dbReference>
<sequence>MPRPMLVVPALLVTALTTLTLVGCSGADAQPPASDATTDTASDAVSVDNCGTRVTVDAPPQRILTIKSTTLELLLALGVEDRIIGSAYSDGPLPERYAAAGADIPVVSDKLPSQEVALAAEPDFIFGGWESNFSIDGVGERDTLHSLGIGTYVAPSACKAPEYMPDPLTFDTVFDEFLEAGEIFGAEDAAARLVADQRAQLEALEPDDRELTAVWYSSGRDEPYVGAGIGAPAMLMNEAGLVNAFADEHNTWMSASWEKVAEINPDVLVLIGSPGNTVEDKIALLNSHPVTSTMDAVVDERYVTLDFAAAEAGVRNVDSVASLIDQLGDL</sequence>
<evidence type="ECO:0000313" key="4">
    <source>
        <dbReference type="EMBL" id="MEJ1089697.1"/>
    </source>
</evidence>
<evidence type="ECO:0000256" key="1">
    <source>
        <dbReference type="ARBA" id="ARBA00008814"/>
    </source>
</evidence>
<dbReference type="Proteomes" id="UP001371224">
    <property type="component" value="Unassembled WGS sequence"/>
</dbReference>
<evidence type="ECO:0000256" key="2">
    <source>
        <dbReference type="SAM" id="SignalP"/>
    </source>
</evidence>
<dbReference type="RefSeq" id="WP_337333339.1">
    <property type="nucleotide sequence ID" value="NZ_JBBDGM010000016.1"/>
</dbReference>
<protein>
    <submittedName>
        <fullName evidence="4">F420-0 ABC transporter substrate-binding protein</fullName>
    </submittedName>
</protein>
<dbReference type="InterPro" id="IPR022287">
    <property type="entry name" value="ABC_trnsptr_F420-0_sub-bd_pred"/>
</dbReference>
<keyword evidence="5" id="KW-1185">Reference proteome</keyword>
<dbReference type="PROSITE" id="PS50983">
    <property type="entry name" value="FE_B12_PBP"/>
    <property type="match status" value="1"/>
</dbReference>
<organism evidence="4 5">
    <name type="scientific">Microbacterium bandirmense</name>
    <dbReference type="NCBI Taxonomy" id="3122050"/>
    <lineage>
        <taxon>Bacteria</taxon>
        <taxon>Bacillati</taxon>
        <taxon>Actinomycetota</taxon>
        <taxon>Actinomycetes</taxon>
        <taxon>Micrococcales</taxon>
        <taxon>Microbacteriaceae</taxon>
        <taxon>Microbacterium</taxon>
    </lineage>
</organism>
<proteinExistence type="inferred from homology"/>
<evidence type="ECO:0000259" key="3">
    <source>
        <dbReference type="PROSITE" id="PS50983"/>
    </source>
</evidence>
<accession>A0ABU8LHD1</accession>
<dbReference type="PANTHER" id="PTHR30535">
    <property type="entry name" value="VITAMIN B12-BINDING PROTEIN"/>
    <property type="match status" value="1"/>
</dbReference>
<dbReference type="Gene3D" id="3.40.50.1980">
    <property type="entry name" value="Nitrogenase molybdenum iron protein domain"/>
    <property type="match status" value="2"/>
</dbReference>
<dbReference type="PANTHER" id="PTHR30535:SF7">
    <property type="entry name" value="IRON(III) DICITRATE-BINDING PROTEIN"/>
    <property type="match status" value="1"/>
</dbReference>
<dbReference type="NCBIfam" id="TIGR03868">
    <property type="entry name" value="F420-O_ABCperi"/>
    <property type="match status" value="1"/>
</dbReference>
<dbReference type="Pfam" id="PF01497">
    <property type="entry name" value="Peripla_BP_2"/>
    <property type="match status" value="1"/>
</dbReference>
<feature type="domain" description="Fe/B12 periplasmic-binding" evidence="3">
    <location>
        <begin position="62"/>
        <end position="330"/>
    </location>
</feature>
<evidence type="ECO:0000313" key="5">
    <source>
        <dbReference type="Proteomes" id="UP001371224"/>
    </source>
</evidence>
<comment type="caution">
    <text evidence="4">The sequence shown here is derived from an EMBL/GenBank/DDBJ whole genome shotgun (WGS) entry which is preliminary data.</text>
</comment>
<dbReference type="InterPro" id="IPR050902">
    <property type="entry name" value="ABC_Transporter_SBP"/>
</dbReference>
<reference evidence="4 5" key="1">
    <citation type="submission" date="2024-02" db="EMBL/GenBank/DDBJ databases">
        <authorList>
            <person name="Saticioglu I.B."/>
        </authorList>
    </citation>
    <scope>NUCLEOTIDE SEQUENCE [LARGE SCALE GENOMIC DNA]</scope>
    <source>
        <strain evidence="4 5">Mu-80</strain>
    </source>
</reference>
<dbReference type="EMBL" id="JBBDGM010000016">
    <property type="protein sequence ID" value="MEJ1089697.1"/>
    <property type="molecule type" value="Genomic_DNA"/>
</dbReference>
<dbReference type="SUPFAM" id="SSF53807">
    <property type="entry name" value="Helical backbone' metal receptor"/>
    <property type="match status" value="1"/>
</dbReference>
<gene>
    <name evidence="4" type="ORF">WDU99_15385</name>
</gene>
<keyword evidence="2" id="KW-0732">Signal</keyword>
<feature type="signal peptide" evidence="2">
    <location>
        <begin position="1"/>
        <end position="29"/>
    </location>
</feature>
<feature type="chain" id="PRO_5045845289" evidence="2">
    <location>
        <begin position="30"/>
        <end position="330"/>
    </location>
</feature>
<name>A0ABU8LHD1_9MICO</name>
<dbReference type="InterPro" id="IPR002491">
    <property type="entry name" value="ABC_transptr_periplasmic_BD"/>
</dbReference>
<comment type="similarity">
    <text evidence="1">Belongs to the bacterial solute-binding protein 8 family.</text>
</comment>